<feature type="region of interest" description="Disordered" evidence="2">
    <location>
        <begin position="1"/>
        <end position="25"/>
    </location>
</feature>
<gene>
    <name evidence="3" type="ORF">HK097_004658</name>
</gene>
<accession>A0AAD5S2Z3</accession>
<feature type="compositionally biased region" description="Acidic residues" evidence="2">
    <location>
        <begin position="57"/>
        <end position="71"/>
    </location>
</feature>
<name>A0AAD5S2Z3_9FUNG</name>
<keyword evidence="1" id="KW-0175">Coiled coil</keyword>
<dbReference type="EMBL" id="JADGJD010002219">
    <property type="protein sequence ID" value="KAJ3033966.1"/>
    <property type="molecule type" value="Genomic_DNA"/>
</dbReference>
<feature type="region of interest" description="Disordered" evidence="2">
    <location>
        <begin position="37"/>
        <end position="90"/>
    </location>
</feature>
<feature type="compositionally biased region" description="Basic and acidic residues" evidence="2">
    <location>
        <begin position="236"/>
        <end position="251"/>
    </location>
</feature>
<organism evidence="3 4">
    <name type="scientific">Rhizophlyctis rosea</name>
    <dbReference type="NCBI Taxonomy" id="64517"/>
    <lineage>
        <taxon>Eukaryota</taxon>
        <taxon>Fungi</taxon>
        <taxon>Fungi incertae sedis</taxon>
        <taxon>Chytridiomycota</taxon>
        <taxon>Chytridiomycota incertae sedis</taxon>
        <taxon>Chytridiomycetes</taxon>
        <taxon>Rhizophlyctidales</taxon>
        <taxon>Rhizophlyctidaceae</taxon>
        <taxon>Rhizophlyctis</taxon>
    </lineage>
</organism>
<dbReference type="AlphaFoldDB" id="A0AAD5S2Z3"/>
<feature type="non-terminal residue" evidence="3">
    <location>
        <position position="1"/>
    </location>
</feature>
<evidence type="ECO:0000313" key="3">
    <source>
        <dbReference type="EMBL" id="KAJ3033966.1"/>
    </source>
</evidence>
<keyword evidence="4" id="KW-1185">Reference proteome</keyword>
<evidence type="ECO:0000256" key="1">
    <source>
        <dbReference type="SAM" id="Coils"/>
    </source>
</evidence>
<reference evidence="3" key="1">
    <citation type="submission" date="2020-05" db="EMBL/GenBank/DDBJ databases">
        <title>Phylogenomic resolution of chytrid fungi.</title>
        <authorList>
            <person name="Stajich J.E."/>
            <person name="Amses K."/>
            <person name="Simmons R."/>
            <person name="Seto K."/>
            <person name="Myers J."/>
            <person name="Bonds A."/>
            <person name="Quandt C.A."/>
            <person name="Barry K."/>
            <person name="Liu P."/>
            <person name="Grigoriev I."/>
            <person name="Longcore J.E."/>
            <person name="James T.Y."/>
        </authorList>
    </citation>
    <scope>NUCLEOTIDE SEQUENCE</scope>
    <source>
        <strain evidence="3">JEL0318</strain>
    </source>
</reference>
<sequence length="279" mass="30821">MSTEELSEEGTTSSGSSSTDMELTPQIDVYLAGTILVGSPVTPPSEAAIEGDKPAPIEEDNSVQTDEDDAATIEGSKSATFEEVEAPPEEDATLVQPSTFALEAYTSLQKLLTQVQSIPELPLTSPTNPLANIPTELLQDHATQLQELKTLETRFQSNSEALERHQIDLKDRRREASDLADKFEDLKRRASEVQKQMVEKEAEVAGIEDTIASTRKEVEEDSLGIRKCREKVEELREKMGLKKLDEVKEETTTPTSKHPSQTPDHQKPTTRSTSQSPYP</sequence>
<evidence type="ECO:0000313" key="4">
    <source>
        <dbReference type="Proteomes" id="UP001212841"/>
    </source>
</evidence>
<proteinExistence type="predicted"/>
<evidence type="ECO:0000256" key="2">
    <source>
        <dbReference type="SAM" id="MobiDB-lite"/>
    </source>
</evidence>
<feature type="coiled-coil region" evidence="1">
    <location>
        <begin position="162"/>
        <end position="217"/>
    </location>
</feature>
<feature type="compositionally biased region" description="Low complexity" evidence="2">
    <location>
        <begin position="9"/>
        <end position="24"/>
    </location>
</feature>
<comment type="caution">
    <text evidence="3">The sequence shown here is derived from an EMBL/GenBank/DDBJ whole genome shotgun (WGS) entry which is preliminary data.</text>
</comment>
<protein>
    <submittedName>
        <fullName evidence="3">Uncharacterized protein</fullName>
    </submittedName>
</protein>
<feature type="region of interest" description="Disordered" evidence="2">
    <location>
        <begin position="236"/>
        <end position="279"/>
    </location>
</feature>
<feature type="compositionally biased region" description="Polar residues" evidence="2">
    <location>
        <begin position="252"/>
        <end position="279"/>
    </location>
</feature>
<dbReference type="Proteomes" id="UP001212841">
    <property type="component" value="Unassembled WGS sequence"/>
</dbReference>